<evidence type="ECO:0000256" key="2">
    <source>
        <dbReference type="ARBA" id="ARBA00022679"/>
    </source>
</evidence>
<feature type="active site" description="Proton donor" evidence="4">
    <location>
        <position position="104"/>
    </location>
</feature>
<gene>
    <name evidence="4 7" type="primary">purN</name>
    <name evidence="6" type="ORF">QVN81_02985</name>
    <name evidence="7" type="ORF">QVN84_03615</name>
</gene>
<dbReference type="HAMAP" id="MF_01930">
    <property type="entry name" value="PurN"/>
    <property type="match status" value="1"/>
</dbReference>
<dbReference type="SUPFAM" id="SSF53328">
    <property type="entry name" value="Formyltransferase"/>
    <property type="match status" value="1"/>
</dbReference>
<dbReference type="Proteomes" id="UP001167831">
    <property type="component" value="Unassembled WGS sequence"/>
</dbReference>
<protein>
    <recommendedName>
        <fullName evidence="4">Phosphoribosylglycinamide formyltransferase</fullName>
        <ecNumber evidence="4">2.1.2.2</ecNumber>
    </recommendedName>
    <alternativeName>
        <fullName evidence="4">5'-phosphoribosylglycinamide transformylase</fullName>
    </alternativeName>
    <alternativeName>
        <fullName evidence="4">GAR transformylase</fullName>
        <shortName evidence="4">GART</shortName>
    </alternativeName>
</protein>
<comment type="caution">
    <text evidence="4">Lacks conserved residue(s) required for the propagation of feature annotation.</text>
</comment>
<evidence type="ECO:0000313" key="9">
    <source>
        <dbReference type="Proteomes" id="UP001168478"/>
    </source>
</evidence>
<comment type="similarity">
    <text evidence="4">Belongs to the GART family.</text>
</comment>
<dbReference type="PANTHER" id="PTHR43369">
    <property type="entry name" value="PHOSPHORIBOSYLGLYCINAMIDE FORMYLTRANSFERASE"/>
    <property type="match status" value="1"/>
</dbReference>
<dbReference type="PANTHER" id="PTHR43369:SF2">
    <property type="entry name" value="PHOSPHORIBOSYLGLYCINAMIDE FORMYLTRANSFERASE"/>
    <property type="match status" value="1"/>
</dbReference>
<keyword evidence="2 4" id="KW-0808">Transferase</keyword>
<keyword evidence="8" id="KW-1185">Reference proteome</keyword>
<dbReference type="EC" id="2.1.2.2" evidence="4"/>
<comment type="caution">
    <text evidence="7">The sequence shown here is derived from an EMBL/GenBank/DDBJ whole genome shotgun (WGS) entry which is preliminary data.</text>
</comment>
<dbReference type="Pfam" id="PF00551">
    <property type="entry name" value="Formyl_trans_N"/>
    <property type="match status" value="1"/>
</dbReference>
<dbReference type="Gene3D" id="3.40.50.170">
    <property type="entry name" value="Formyl transferase, N-terminal domain"/>
    <property type="match status" value="1"/>
</dbReference>
<evidence type="ECO:0000313" key="8">
    <source>
        <dbReference type="Proteomes" id="UP001167831"/>
    </source>
</evidence>
<dbReference type="EMBL" id="JAUEIF010000002">
    <property type="protein sequence ID" value="MDN0024617.1"/>
    <property type="molecule type" value="Genomic_DNA"/>
</dbReference>
<comment type="catalytic activity">
    <reaction evidence="4">
        <text>N(1)-(5-phospho-beta-D-ribosyl)glycinamide + (6R)-10-formyltetrahydrofolate = N(2)-formyl-N(1)-(5-phospho-beta-D-ribosyl)glycinamide + (6S)-5,6,7,8-tetrahydrofolate + H(+)</text>
        <dbReference type="Rhea" id="RHEA:15053"/>
        <dbReference type="ChEBI" id="CHEBI:15378"/>
        <dbReference type="ChEBI" id="CHEBI:57453"/>
        <dbReference type="ChEBI" id="CHEBI:143788"/>
        <dbReference type="ChEBI" id="CHEBI:147286"/>
        <dbReference type="ChEBI" id="CHEBI:195366"/>
        <dbReference type="EC" id="2.1.2.2"/>
    </reaction>
</comment>
<dbReference type="RefSeq" id="WP_021992276.1">
    <property type="nucleotide sequence ID" value="NZ_CALUKV010000014.1"/>
</dbReference>
<comment type="pathway">
    <text evidence="1 4">Purine metabolism; IMP biosynthesis via de novo pathway; N(2)-formyl-N(1)-(5-phospho-D-ribosyl)glycinamide from N(1)-(5-phospho-D-ribosyl)glycinamide (10-formyl THF route): step 1/1.</text>
</comment>
<dbReference type="CDD" id="cd08645">
    <property type="entry name" value="FMT_core_GART"/>
    <property type="match status" value="1"/>
</dbReference>
<keyword evidence="3 4" id="KW-0658">Purine biosynthesis</keyword>
<dbReference type="InterPro" id="IPR004607">
    <property type="entry name" value="GART"/>
</dbReference>
<evidence type="ECO:0000313" key="7">
    <source>
        <dbReference type="EMBL" id="MDN0024617.1"/>
    </source>
</evidence>
<comment type="function">
    <text evidence="4">Catalyzes the transfer of a formyl group from 10-formyltetrahydrofolate to 5-phospho-ribosyl-glycinamide (GAR), producing 5-phospho-ribosyl-N-formylglycinamide (FGAR) and tetrahydrofolate.</text>
</comment>
<dbReference type="NCBIfam" id="TIGR00639">
    <property type="entry name" value="PurN"/>
    <property type="match status" value="1"/>
</dbReference>
<feature type="binding site" evidence="4">
    <location>
        <position position="58"/>
    </location>
    <ligand>
        <name>(6R)-10-formyltetrahydrofolate</name>
        <dbReference type="ChEBI" id="CHEBI:195366"/>
    </ligand>
</feature>
<evidence type="ECO:0000313" key="6">
    <source>
        <dbReference type="EMBL" id="MDN0021990.1"/>
    </source>
</evidence>
<evidence type="ECO:0000256" key="4">
    <source>
        <dbReference type="HAMAP-Rule" id="MF_01930"/>
    </source>
</evidence>
<dbReference type="InterPro" id="IPR002376">
    <property type="entry name" value="Formyl_transf_N"/>
</dbReference>
<dbReference type="GO" id="GO:0004644">
    <property type="term" value="F:phosphoribosylglycinamide formyltransferase activity"/>
    <property type="evidence" value="ECO:0007669"/>
    <property type="project" value="UniProtKB-UniRule"/>
</dbReference>
<evidence type="ECO:0000256" key="1">
    <source>
        <dbReference type="ARBA" id="ARBA00005054"/>
    </source>
</evidence>
<evidence type="ECO:0000256" key="3">
    <source>
        <dbReference type="ARBA" id="ARBA00022755"/>
    </source>
</evidence>
<feature type="binding site" evidence="4">
    <location>
        <position position="102"/>
    </location>
    <ligand>
        <name>(6R)-10-formyltetrahydrofolate</name>
        <dbReference type="ChEBI" id="CHEBI:195366"/>
    </ligand>
</feature>
<dbReference type="Proteomes" id="UP001168478">
    <property type="component" value="Unassembled WGS sequence"/>
</dbReference>
<reference evidence="7" key="1">
    <citation type="submission" date="2023-06" db="EMBL/GenBank/DDBJ databases">
        <authorList>
            <person name="Zeman M."/>
            <person name="Kubasova T."/>
            <person name="Jahodarova E."/>
            <person name="Nykrynova M."/>
            <person name="Rychlik I."/>
        </authorList>
    </citation>
    <scope>NUCLEOTIDE SEQUENCE</scope>
    <source>
        <strain evidence="7">ET15</strain>
        <strain evidence="6">ET37</strain>
    </source>
</reference>
<proteinExistence type="inferred from homology"/>
<dbReference type="AlphaFoldDB" id="A0AAW7JGH1"/>
<dbReference type="GO" id="GO:0005829">
    <property type="term" value="C:cytosol"/>
    <property type="evidence" value="ECO:0007669"/>
    <property type="project" value="TreeGrafter"/>
</dbReference>
<feature type="domain" description="Formyl transferase N-terminal" evidence="5">
    <location>
        <begin position="2"/>
        <end position="182"/>
    </location>
</feature>
<evidence type="ECO:0000259" key="5">
    <source>
        <dbReference type="Pfam" id="PF00551"/>
    </source>
</evidence>
<dbReference type="EMBL" id="JAUEIE010000002">
    <property type="protein sequence ID" value="MDN0021990.1"/>
    <property type="molecule type" value="Genomic_DNA"/>
</dbReference>
<accession>A0AAW7JGH1</accession>
<organism evidence="7 9">
    <name type="scientific">Leyella lascolaii</name>
    <dbReference type="NCBI Taxonomy" id="1776379"/>
    <lineage>
        <taxon>Bacteria</taxon>
        <taxon>Pseudomonadati</taxon>
        <taxon>Bacteroidota</taxon>
        <taxon>Bacteroidia</taxon>
        <taxon>Bacteroidales</taxon>
        <taxon>Prevotellaceae</taxon>
        <taxon>Leyella</taxon>
    </lineage>
</organism>
<sequence length="189" mass="20769">MKNIAIFVSGNGTNCENIIKHFAGSRDVRVALVVSNRADSYALTRAARHNIPTVVIPKSEFGNEAVLMDTLHRHDICFIVLAGFLLMIPDFLVKAYDHRMVNIHPALLPKYGGKGMYGHHVHEAVKAAGEKESGITIHWVSDVCDGGEIIAQYSTPLSESDTPEDIAAKVHALEMRHYPETIEKALASL</sequence>
<feature type="site" description="Raises pKa of active site His" evidence="4">
    <location>
        <position position="145"/>
    </location>
</feature>
<dbReference type="InterPro" id="IPR036477">
    <property type="entry name" value="Formyl_transf_N_sf"/>
</dbReference>
<dbReference type="GO" id="GO:0006189">
    <property type="term" value="P:'de novo' IMP biosynthetic process"/>
    <property type="evidence" value="ECO:0007669"/>
    <property type="project" value="UniProtKB-UniRule"/>
</dbReference>
<feature type="binding site" evidence="4">
    <location>
        <begin position="12"/>
        <end position="14"/>
    </location>
    <ligand>
        <name>N(1)-(5-phospho-beta-D-ribosyl)glycinamide</name>
        <dbReference type="ChEBI" id="CHEBI:143788"/>
    </ligand>
</feature>
<reference evidence="7" key="2">
    <citation type="submission" date="2023-08" db="EMBL/GenBank/DDBJ databases">
        <title>Identification and characterization of horizontal gene transfer across gut microbiota members of farm animals based on homology search.</title>
        <authorList>
            <person name="Schwarzerova J."/>
            <person name="Nykrynova M."/>
            <person name="Jureckova K."/>
            <person name="Cejkova D."/>
            <person name="Rychlik I."/>
        </authorList>
    </citation>
    <scope>NUCLEOTIDE SEQUENCE</scope>
    <source>
        <strain evidence="7">ET15</strain>
        <strain evidence="6">ET37</strain>
    </source>
</reference>
<name>A0AAW7JGH1_9BACT</name>